<dbReference type="Proteomes" id="UP000306196">
    <property type="component" value="Unassembled WGS sequence"/>
</dbReference>
<keyword evidence="6 10" id="KW-1133">Transmembrane helix</keyword>
<dbReference type="EMBL" id="VAUV01000007">
    <property type="protein sequence ID" value="TLD70926.1"/>
    <property type="molecule type" value="Genomic_DNA"/>
</dbReference>
<feature type="transmembrane region" description="Helical" evidence="10">
    <location>
        <begin position="122"/>
        <end position="144"/>
    </location>
</feature>
<feature type="transmembrane region" description="Helical" evidence="10">
    <location>
        <begin position="336"/>
        <end position="353"/>
    </location>
</feature>
<reference evidence="11 12" key="1">
    <citation type="submission" date="2019-05" db="EMBL/GenBank/DDBJ databases">
        <title>Verrucobacter flavum gen. nov., sp. nov. a new member of the family Verrucomicrobiaceae.</title>
        <authorList>
            <person name="Szuroczki S."/>
            <person name="Abbaszade G."/>
            <person name="Szabo A."/>
            <person name="Felfoldi T."/>
            <person name="Schumann P."/>
            <person name="Boka K."/>
            <person name="Keki Z."/>
            <person name="Toumi M."/>
            <person name="Toth E."/>
        </authorList>
    </citation>
    <scope>NUCLEOTIDE SEQUENCE [LARGE SCALE GENOMIC DNA]</scope>
    <source>
        <strain evidence="11 12">MG-N-17</strain>
    </source>
</reference>
<evidence type="ECO:0000256" key="7">
    <source>
        <dbReference type="ARBA" id="ARBA00023136"/>
    </source>
</evidence>
<keyword evidence="12" id="KW-1185">Reference proteome</keyword>
<dbReference type="Pfam" id="PF03062">
    <property type="entry name" value="MBOAT"/>
    <property type="match status" value="1"/>
</dbReference>
<feature type="transmembrane region" description="Helical" evidence="10">
    <location>
        <begin position="414"/>
        <end position="432"/>
    </location>
</feature>
<evidence type="ECO:0000256" key="9">
    <source>
        <dbReference type="PIRNR" id="PIRNR016636"/>
    </source>
</evidence>
<evidence type="ECO:0000256" key="5">
    <source>
        <dbReference type="ARBA" id="ARBA00022692"/>
    </source>
</evidence>
<evidence type="ECO:0000256" key="8">
    <source>
        <dbReference type="ARBA" id="ARBA00023315"/>
    </source>
</evidence>
<accession>A0A5R8KF44</accession>
<feature type="transmembrane region" description="Helical" evidence="10">
    <location>
        <begin position="82"/>
        <end position="102"/>
    </location>
</feature>
<evidence type="ECO:0000256" key="10">
    <source>
        <dbReference type="SAM" id="Phobius"/>
    </source>
</evidence>
<organism evidence="11 12">
    <name type="scientific">Phragmitibacter flavus</name>
    <dbReference type="NCBI Taxonomy" id="2576071"/>
    <lineage>
        <taxon>Bacteria</taxon>
        <taxon>Pseudomonadati</taxon>
        <taxon>Verrucomicrobiota</taxon>
        <taxon>Verrucomicrobiia</taxon>
        <taxon>Verrucomicrobiales</taxon>
        <taxon>Verrucomicrobiaceae</taxon>
        <taxon>Phragmitibacter</taxon>
    </lineage>
</organism>
<evidence type="ECO:0000313" key="11">
    <source>
        <dbReference type="EMBL" id="TLD70926.1"/>
    </source>
</evidence>
<dbReference type="InterPro" id="IPR004299">
    <property type="entry name" value="MBOAT_fam"/>
</dbReference>
<dbReference type="InterPro" id="IPR024194">
    <property type="entry name" value="Ac/AlaTfrase_AlgI/DltB"/>
</dbReference>
<dbReference type="AlphaFoldDB" id="A0A5R8KF44"/>
<dbReference type="PIRSF" id="PIRSF016636">
    <property type="entry name" value="AlgI_DltB"/>
    <property type="match status" value="1"/>
</dbReference>
<dbReference type="PANTHER" id="PTHR13285">
    <property type="entry name" value="ACYLTRANSFERASE"/>
    <property type="match status" value="1"/>
</dbReference>
<dbReference type="OrthoDB" id="9805788at2"/>
<feature type="transmembrane region" description="Helical" evidence="10">
    <location>
        <begin position="365"/>
        <end position="382"/>
    </location>
</feature>
<dbReference type="GO" id="GO:0005886">
    <property type="term" value="C:plasma membrane"/>
    <property type="evidence" value="ECO:0007669"/>
    <property type="project" value="UniProtKB-SubCell"/>
</dbReference>
<keyword evidence="4 9" id="KW-0808">Transferase</keyword>
<sequence>MVFSSHVFLFYFLPLVVLGYYLIPKIGRHLFLTVVSYVFYGWWNPWFTLLMLASTAVDYWCGKVIASGEAVGDRGRMRLGMLISVTSNLGVLAFFKYTAFLMESAQGMASWMEWGVLPVPEFFRNIVLPVGISFYVFQSMSYCIDLYRGHAKPADSFVDFACYVALFPQLVAGPIVRYGSVAEQLRSRVHTVENFSLGVTRFCLGFAKKIMLADPMGAIADGAFGAGTGSLTTAMAWVGIGAYALQIYFDFSAYSDMAIGLGRMFGFHFIENFASPYKSVSITDFWRRWHISLSTFLRDYLYIPLGGNRKGPARTYINLMATMLLGGLWHGASWNFVAWGAIHGGVLALERWFGKHASLARLPRVIKMAYTLVIVLVGWVFFRAENFEVAVGYLKVMFVGAEVRPTALMLQAELLSGANLVTMAVGLFAVWLMPNTQTILRRFVLWKAVLGLVLFVVAVAMMFTSGFSPFLYFQF</sequence>
<name>A0A5R8KF44_9BACT</name>
<dbReference type="InterPro" id="IPR028362">
    <property type="entry name" value="AlgI"/>
</dbReference>
<evidence type="ECO:0000256" key="2">
    <source>
        <dbReference type="ARBA" id="ARBA00010323"/>
    </source>
</evidence>
<comment type="caution">
    <text evidence="11">The sequence shown here is derived from an EMBL/GenBank/DDBJ whole genome shotgun (WGS) entry which is preliminary data.</text>
</comment>
<feature type="transmembrane region" description="Helical" evidence="10">
    <location>
        <begin position="43"/>
        <end position="61"/>
    </location>
</feature>
<comment type="similarity">
    <text evidence="2 9">Belongs to the membrane-bound acyltransferase family.</text>
</comment>
<feature type="transmembrane region" description="Helical" evidence="10">
    <location>
        <begin position="7"/>
        <end position="23"/>
    </location>
</feature>
<comment type="subcellular location">
    <subcellularLocation>
        <location evidence="1">Cell membrane</location>
        <topology evidence="1">Multi-pass membrane protein</topology>
    </subcellularLocation>
</comment>
<evidence type="ECO:0000256" key="6">
    <source>
        <dbReference type="ARBA" id="ARBA00022989"/>
    </source>
</evidence>
<proteinExistence type="inferred from homology"/>
<dbReference type="InterPro" id="IPR051085">
    <property type="entry name" value="MB_O-acyltransferase"/>
</dbReference>
<protein>
    <submittedName>
        <fullName evidence="11">MBOAT family protein</fullName>
    </submittedName>
</protein>
<feature type="transmembrane region" description="Helical" evidence="10">
    <location>
        <begin position="444"/>
        <end position="472"/>
    </location>
</feature>
<dbReference type="GO" id="GO:0042121">
    <property type="term" value="P:alginic acid biosynthetic process"/>
    <property type="evidence" value="ECO:0007669"/>
    <property type="project" value="InterPro"/>
</dbReference>
<evidence type="ECO:0000313" key="12">
    <source>
        <dbReference type="Proteomes" id="UP000306196"/>
    </source>
</evidence>
<keyword evidence="3 9" id="KW-1003">Cell membrane</keyword>
<keyword evidence="7 9" id="KW-0472">Membrane</keyword>
<gene>
    <name evidence="11" type="ORF">FEM03_10920</name>
</gene>
<evidence type="ECO:0000256" key="1">
    <source>
        <dbReference type="ARBA" id="ARBA00004651"/>
    </source>
</evidence>
<dbReference type="GO" id="GO:0016746">
    <property type="term" value="F:acyltransferase activity"/>
    <property type="evidence" value="ECO:0007669"/>
    <property type="project" value="UniProtKB-KW"/>
</dbReference>
<evidence type="ECO:0000256" key="4">
    <source>
        <dbReference type="ARBA" id="ARBA00022679"/>
    </source>
</evidence>
<dbReference type="PIRSF" id="PIRSF500217">
    <property type="entry name" value="AlgI"/>
    <property type="match status" value="1"/>
</dbReference>
<dbReference type="PANTHER" id="PTHR13285:SF23">
    <property type="entry name" value="TEICHOIC ACID D-ALANYLTRANSFERASE"/>
    <property type="match status" value="1"/>
</dbReference>
<keyword evidence="5 10" id="KW-0812">Transmembrane</keyword>
<evidence type="ECO:0000256" key="3">
    <source>
        <dbReference type="ARBA" id="ARBA00022475"/>
    </source>
</evidence>
<keyword evidence="8 9" id="KW-0012">Acyltransferase</keyword>